<dbReference type="Gene3D" id="3.40.630.30">
    <property type="match status" value="1"/>
</dbReference>
<dbReference type="Proteomes" id="UP000576645">
    <property type="component" value="Unassembled WGS sequence"/>
</dbReference>
<dbReference type="AlphaFoldDB" id="A0A1B1VIC9"/>
<dbReference type="PROSITE" id="PS51729">
    <property type="entry name" value="GNAT_YJDJ"/>
    <property type="match status" value="1"/>
</dbReference>
<organism evidence="2">
    <name type="scientific">Vibrio coralliilyticus</name>
    <dbReference type="NCBI Taxonomy" id="190893"/>
    <lineage>
        <taxon>Bacteria</taxon>
        <taxon>Pseudomonadati</taxon>
        <taxon>Pseudomonadota</taxon>
        <taxon>Gammaproteobacteria</taxon>
        <taxon>Vibrionales</taxon>
        <taxon>Vibrionaceae</taxon>
        <taxon>Vibrio</taxon>
    </lineage>
</organism>
<proteinExistence type="predicted"/>
<keyword evidence="2" id="KW-0808">Transferase</keyword>
<feature type="domain" description="N-acetyltransferase" evidence="1">
    <location>
        <begin position="6"/>
        <end position="92"/>
    </location>
</feature>
<sequence length="95" mass="10937">MLHKVVFDEPNSLFRVSLEAEHEAIMKFEVHDDVYVITSTKVPEALQGKGYGKVMMETILPELERLGVTIKPVCSYVVHYMSRHPEWSHLLAEQP</sequence>
<dbReference type="InterPro" id="IPR031165">
    <property type="entry name" value="GNAT_YJDJ"/>
</dbReference>
<name>A0A1B1VIC9_9VIBR</name>
<dbReference type="GO" id="GO:0016740">
    <property type="term" value="F:transferase activity"/>
    <property type="evidence" value="ECO:0007669"/>
    <property type="project" value="UniProtKB-KW"/>
</dbReference>
<dbReference type="RefSeq" id="WP_038160144.1">
    <property type="nucleotide sequence ID" value="NZ_CP016557.1"/>
</dbReference>
<dbReference type="Pfam" id="PF14542">
    <property type="entry name" value="Acetyltransf_CG"/>
    <property type="match status" value="1"/>
</dbReference>
<dbReference type="STRING" id="190893.BA953_22365"/>
<reference evidence="3 4" key="2">
    <citation type="submission" date="2019-09" db="EMBL/GenBank/DDBJ databases">
        <title>Draft genome sequencing and comparative genomics of hatchery-associated Vibrios.</title>
        <authorList>
            <person name="Kehlet-Delgado H."/>
            <person name="Mueller R.S."/>
        </authorList>
    </citation>
    <scope>NUCLEOTIDE SEQUENCE [LARGE SCALE GENOMIC DNA]</scope>
    <source>
        <strain evidence="3 4">09-121-3</strain>
    </source>
</reference>
<dbReference type="PANTHER" id="PTHR31435">
    <property type="entry name" value="PROTEIN NATD1"/>
    <property type="match status" value="1"/>
</dbReference>
<dbReference type="SUPFAM" id="SSF55729">
    <property type="entry name" value="Acyl-CoA N-acyltransferases (Nat)"/>
    <property type="match status" value="1"/>
</dbReference>
<dbReference type="PANTHER" id="PTHR31435:SF9">
    <property type="entry name" value="PROTEIN NATD1"/>
    <property type="match status" value="1"/>
</dbReference>
<dbReference type="InterPro" id="IPR016181">
    <property type="entry name" value="Acyl_CoA_acyltransferase"/>
</dbReference>
<protein>
    <submittedName>
        <fullName evidence="2 3">Acetyltransferase</fullName>
    </submittedName>
</protein>
<dbReference type="InterPro" id="IPR045057">
    <property type="entry name" value="Gcn5-rel_NAT"/>
</dbReference>
<dbReference type="eggNOG" id="COG2388">
    <property type="taxonomic scope" value="Bacteria"/>
</dbReference>
<dbReference type="EMBL" id="VTXP01000001">
    <property type="protein sequence ID" value="NOJ21152.1"/>
    <property type="molecule type" value="Genomic_DNA"/>
</dbReference>
<reference evidence="2" key="1">
    <citation type="journal article" date="2015" name="BMC Genomics">
        <title>Genome mining reveals unlocked bioactive potential of marine Gram-negative bacteria.</title>
        <authorList>
            <person name="Machado H."/>
            <person name="Sonnenschein E.C."/>
            <person name="Melchiorsen J."/>
            <person name="Gram L."/>
        </authorList>
    </citation>
    <scope>NUCLEOTIDE SEQUENCE</scope>
    <source>
        <strain evidence="2">S2052</strain>
    </source>
</reference>
<evidence type="ECO:0000313" key="3">
    <source>
        <dbReference type="EMBL" id="NOJ21152.1"/>
    </source>
</evidence>
<evidence type="ECO:0000259" key="1">
    <source>
        <dbReference type="PROSITE" id="PS51729"/>
    </source>
</evidence>
<accession>A0A1B1VIC9</accession>
<evidence type="ECO:0000313" key="4">
    <source>
        <dbReference type="Proteomes" id="UP000576645"/>
    </source>
</evidence>
<comment type="caution">
    <text evidence="2">The sequence shown here is derived from an EMBL/GenBank/DDBJ whole genome shotgun (WGS) entry which is preliminary data.</text>
</comment>
<dbReference type="EMBL" id="JXXR01000016">
    <property type="protein sequence ID" value="KJY71457.1"/>
    <property type="molecule type" value="Genomic_DNA"/>
</dbReference>
<gene>
    <name evidence="3" type="ORF">F0238_00275</name>
    <name evidence="2" type="ORF">TW71_15735</name>
</gene>
<evidence type="ECO:0000313" key="2">
    <source>
        <dbReference type="EMBL" id="KJY71457.1"/>
    </source>
</evidence>